<dbReference type="EMBL" id="SEYY01018419">
    <property type="protein sequence ID" value="KAB7499376.1"/>
    <property type="molecule type" value="Genomic_DNA"/>
</dbReference>
<dbReference type="Proteomes" id="UP000326759">
    <property type="component" value="Unassembled WGS sequence"/>
</dbReference>
<evidence type="ECO:0000256" key="5">
    <source>
        <dbReference type="ARBA" id="ARBA00023136"/>
    </source>
</evidence>
<accession>A0A5N5SYT2</accession>
<feature type="transmembrane region" description="Helical" evidence="6">
    <location>
        <begin position="115"/>
        <end position="134"/>
    </location>
</feature>
<evidence type="ECO:0000256" key="6">
    <source>
        <dbReference type="SAM" id="Phobius"/>
    </source>
</evidence>
<evidence type="ECO:0000313" key="8">
    <source>
        <dbReference type="EMBL" id="KAB7499376.1"/>
    </source>
</evidence>
<dbReference type="Pfam" id="PF12832">
    <property type="entry name" value="MFS_1_like"/>
    <property type="match status" value="1"/>
</dbReference>
<comment type="caution">
    <text evidence="8">The sequence shown here is derived from an EMBL/GenBank/DDBJ whole genome shotgun (WGS) entry which is preliminary data.</text>
</comment>
<keyword evidence="4 6" id="KW-1133">Transmembrane helix</keyword>
<dbReference type="OrthoDB" id="10061976at2759"/>
<dbReference type="GO" id="GO:0016020">
    <property type="term" value="C:membrane"/>
    <property type="evidence" value="ECO:0007669"/>
    <property type="project" value="UniProtKB-SubCell"/>
</dbReference>
<feature type="transmembrane region" description="Helical" evidence="6">
    <location>
        <begin position="47"/>
        <end position="68"/>
    </location>
</feature>
<feature type="transmembrane region" description="Helical" evidence="6">
    <location>
        <begin position="6"/>
        <end position="27"/>
    </location>
</feature>
<organism evidence="8 9">
    <name type="scientific">Armadillidium nasatum</name>
    <dbReference type="NCBI Taxonomy" id="96803"/>
    <lineage>
        <taxon>Eukaryota</taxon>
        <taxon>Metazoa</taxon>
        <taxon>Ecdysozoa</taxon>
        <taxon>Arthropoda</taxon>
        <taxon>Crustacea</taxon>
        <taxon>Multicrustacea</taxon>
        <taxon>Malacostraca</taxon>
        <taxon>Eumalacostraca</taxon>
        <taxon>Peracarida</taxon>
        <taxon>Isopoda</taxon>
        <taxon>Oniscidea</taxon>
        <taxon>Crinocheta</taxon>
        <taxon>Armadillidiidae</taxon>
        <taxon>Armadillidium</taxon>
    </lineage>
</organism>
<dbReference type="InterPro" id="IPR051717">
    <property type="entry name" value="MFS_MFSD6"/>
</dbReference>
<dbReference type="Gene3D" id="1.20.1250.20">
    <property type="entry name" value="MFS general substrate transporter like domains"/>
    <property type="match status" value="2"/>
</dbReference>
<dbReference type="InterPro" id="IPR024989">
    <property type="entry name" value="MFS_assoc_dom"/>
</dbReference>
<comment type="subcellular location">
    <subcellularLocation>
        <location evidence="1">Membrane</location>
        <topology evidence="1">Multi-pass membrane protein</topology>
    </subcellularLocation>
</comment>
<evidence type="ECO:0000259" key="7">
    <source>
        <dbReference type="Pfam" id="PF12832"/>
    </source>
</evidence>
<proteinExistence type="inferred from homology"/>
<dbReference type="SUPFAM" id="SSF103473">
    <property type="entry name" value="MFS general substrate transporter"/>
    <property type="match status" value="1"/>
</dbReference>
<evidence type="ECO:0000256" key="4">
    <source>
        <dbReference type="ARBA" id="ARBA00022989"/>
    </source>
</evidence>
<evidence type="ECO:0000256" key="1">
    <source>
        <dbReference type="ARBA" id="ARBA00004141"/>
    </source>
</evidence>
<keyword evidence="3 6" id="KW-0812">Transmembrane</keyword>
<gene>
    <name evidence="8" type="ORF">Anas_02314</name>
</gene>
<keyword evidence="9" id="KW-1185">Reference proteome</keyword>
<keyword evidence="5 6" id="KW-0472">Membrane</keyword>
<dbReference type="PANTHER" id="PTHR16172:SF35">
    <property type="entry name" value="MAJOR FACILITATOR SUPERFAMILY (MFS) PROFILE DOMAIN-CONTAINING PROTEIN"/>
    <property type="match status" value="1"/>
</dbReference>
<reference evidence="8 9" key="1">
    <citation type="journal article" date="2019" name="PLoS Biol.">
        <title>Sex chromosomes control vertical transmission of feminizing Wolbachia symbionts in an isopod.</title>
        <authorList>
            <person name="Becking T."/>
            <person name="Chebbi M.A."/>
            <person name="Giraud I."/>
            <person name="Moumen B."/>
            <person name="Laverre T."/>
            <person name="Caubet Y."/>
            <person name="Peccoud J."/>
            <person name="Gilbert C."/>
            <person name="Cordaux R."/>
        </authorList>
    </citation>
    <scope>NUCLEOTIDE SEQUENCE [LARGE SCALE GENOMIC DNA]</scope>
    <source>
        <strain evidence="8">ANa2</strain>
        <tissue evidence="8">Whole body excluding digestive tract and cuticle</tissue>
    </source>
</reference>
<dbReference type="InterPro" id="IPR036259">
    <property type="entry name" value="MFS_trans_sf"/>
</dbReference>
<evidence type="ECO:0000256" key="2">
    <source>
        <dbReference type="ARBA" id="ARBA00005241"/>
    </source>
</evidence>
<feature type="transmembrane region" description="Helical" evidence="6">
    <location>
        <begin position="88"/>
        <end position="108"/>
    </location>
</feature>
<protein>
    <recommendedName>
        <fullName evidence="7">Major facilitator superfamily associated domain-containing protein</fullName>
    </recommendedName>
</protein>
<evidence type="ECO:0000256" key="3">
    <source>
        <dbReference type="ARBA" id="ARBA00022692"/>
    </source>
</evidence>
<sequence>MASMIFRPAMYMYCALKLIAAVIILFLNLDFKQGSNKVISEFSSMLLNPEIVCFLLATLLAGTCYGYIETFLFWLLEDLGANRRLMGLTLTVGCIFGIPLLMISTFILKKIGHVNTIAIGFCVYVVRLLGYTFIPGPWWAMPFEALECATVSLMVVSFMSYASKAMERILRVAPPYLCEPKDNIDLFSIQVSECTVSCYYTEILENLPSVTILDSNLSCKNSTNCFGGKEQTRSNSSSFLDVGETATIDNPTYSMNVIIKRLSETFSNETYESDTFLCPNLAKNYNDGYTFIPGPWWAMPFEALECATVSLMVVSFMSYASVLSTPATVVTLQGMYGGLYNGVGTKCVES</sequence>
<evidence type="ECO:0000313" key="9">
    <source>
        <dbReference type="Proteomes" id="UP000326759"/>
    </source>
</evidence>
<name>A0A5N5SYT2_9CRUS</name>
<dbReference type="AlphaFoldDB" id="A0A5N5SYT2"/>
<comment type="similarity">
    <text evidence="2">Belongs to the major facilitator superfamily. MFSD6 family.</text>
</comment>
<dbReference type="PANTHER" id="PTHR16172">
    <property type="entry name" value="MAJOR FACILITATOR SUPERFAMILY DOMAIN-CONTAINING PROTEIN 6-LIKE"/>
    <property type="match status" value="1"/>
</dbReference>
<feature type="domain" description="Major facilitator superfamily associated" evidence="7">
    <location>
        <begin position="10"/>
        <end position="168"/>
    </location>
</feature>